<dbReference type="InterPro" id="IPR029058">
    <property type="entry name" value="AB_hydrolase_fold"/>
</dbReference>
<dbReference type="GO" id="GO:0016787">
    <property type="term" value="F:hydrolase activity"/>
    <property type="evidence" value="ECO:0007669"/>
    <property type="project" value="UniProtKB-KW"/>
</dbReference>
<keyword evidence="5" id="KW-1185">Reference proteome</keyword>
<evidence type="ECO:0000256" key="1">
    <source>
        <dbReference type="ARBA" id="ARBA00022801"/>
    </source>
</evidence>
<organism evidence="4 5">
    <name type="scientific">Luteibacter yeojuensis</name>
    <dbReference type="NCBI Taxonomy" id="345309"/>
    <lineage>
        <taxon>Bacteria</taxon>
        <taxon>Pseudomonadati</taxon>
        <taxon>Pseudomonadota</taxon>
        <taxon>Gammaproteobacteria</taxon>
        <taxon>Lysobacterales</taxon>
        <taxon>Rhodanobacteraceae</taxon>
        <taxon>Luteibacter</taxon>
    </lineage>
</organism>
<reference evidence="4 5" key="1">
    <citation type="submission" date="2015-03" db="EMBL/GenBank/DDBJ databases">
        <title>Draft genome sequence of Luteibacter yeojuensis strain SU11.</title>
        <authorList>
            <person name="Sulaiman J."/>
            <person name="Priya K."/>
            <person name="Chan K.-G."/>
        </authorList>
    </citation>
    <scope>NUCLEOTIDE SEQUENCE [LARGE SCALE GENOMIC DNA]</scope>
    <source>
        <strain evidence="4 5">SU11</strain>
    </source>
</reference>
<dbReference type="PANTHER" id="PTHR43798:SF31">
    <property type="entry name" value="AB HYDROLASE SUPERFAMILY PROTEIN YCLE"/>
    <property type="match status" value="1"/>
</dbReference>
<accession>A0A0F3KQB0</accession>
<dbReference type="InterPro" id="IPR000073">
    <property type="entry name" value="AB_hydrolase_1"/>
</dbReference>
<evidence type="ECO:0000256" key="2">
    <source>
        <dbReference type="SAM" id="SignalP"/>
    </source>
</evidence>
<dbReference type="PATRIC" id="fig|345309.4.peg.1549"/>
<dbReference type="AlphaFoldDB" id="A0A0F3KQB0"/>
<evidence type="ECO:0000259" key="3">
    <source>
        <dbReference type="Pfam" id="PF12697"/>
    </source>
</evidence>
<evidence type="ECO:0000313" key="5">
    <source>
        <dbReference type="Proteomes" id="UP000033651"/>
    </source>
</evidence>
<feature type="domain" description="AB hydrolase-1" evidence="3">
    <location>
        <begin position="45"/>
        <end position="290"/>
    </location>
</feature>
<dbReference type="Gene3D" id="3.40.50.1820">
    <property type="entry name" value="alpha/beta hydrolase"/>
    <property type="match status" value="1"/>
</dbReference>
<dbReference type="SUPFAM" id="SSF53474">
    <property type="entry name" value="alpha/beta-Hydrolases"/>
    <property type="match status" value="1"/>
</dbReference>
<dbReference type="Proteomes" id="UP000033651">
    <property type="component" value="Unassembled WGS sequence"/>
</dbReference>
<proteinExistence type="predicted"/>
<dbReference type="InterPro" id="IPR050266">
    <property type="entry name" value="AB_hydrolase_sf"/>
</dbReference>
<keyword evidence="2" id="KW-0732">Signal</keyword>
<name>A0A0F3KQB0_9GAMM</name>
<comment type="caution">
    <text evidence="4">The sequence shown here is derived from an EMBL/GenBank/DDBJ whole genome shotgun (WGS) entry which is preliminary data.</text>
</comment>
<keyword evidence="1 4" id="KW-0378">Hydrolase</keyword>
<feature type="chain" id="PRO_5002463207" evidence="2">
    <location>
        <begin position="20"/>
        <end position="301"/>
    </location>
</feature>
<dbReference type="EMBL" id="JZRB01000022">
    <property type="protein sequence ID" value="KJV33361.1"/>
    <property type="molecule type" value="Genomic_DNA"/>
</dbReference>
<feature type="signal peptide" evidence="2">
    <location>
        <begin position="1"/>
        <end position="19"/>
    </location>
</feature>
<dbReference type="Pfam" id="PF12697">
    <property type="entry name" value="Abhydrolase_6"/>
    <property type="match status" value="1"/>
</dbReference>
<evidence type="ECO:0000313" key="4">
    <source>
        <dbReference type="EMBL" id="KJV33361.1"/>
    </source>
</evidence>
<sequence length="301" mass="31302">MAACAAATLHAATPGAAPAAASATTGSTQVGTLTIERHGKAGRPVILVPGLAGGPWVWKDTIADLEKSHVVYAVTLAGFDGTPAPSADGNWMDRADASLAQFIQQSHLDKPIIVGHSLGGTLALRFAGRHPDLTGGVVAVDGLPIFPGMERVSPDQRAAIAAQLKAKTESATPDAFKAQQLQYMQAVGTLDPATATRVAPLNARSDQKAVARYMAEDAGADFRPELKAAKAPILEITAFADQDAQMGPVKITKEQKVAYYAALLADAPNVKVIALAPSRHYVMLDQPAAFGKALNDFIGAH</sequence>
<dbReference type="PANTHER" id="PTHR43798">
    <property type="entry name" value="MONOACYLGLYCEROL LIPASE"/>
    <property type="match status" value="1"/>
</dbReference>
<gene>
    <name evidence="4" type="ORF">VI08_11045</name>
</gene>
<dbReference type="GO" id="GO:0016020">
    <property type="term" value="C:membrane"/>
    <property type="evidence" value="ECO:0007669"/>
    <property type="project" value="TreeGrafter"/>
</dbReference>
<dbReference type="OrthoDB" id="9780765at2"/>
<protein>
    <submittedName>
        <fullName evidence="4">Alpha/beta hydrolase</fullName>
    </submittedName>
</protein>